<evidence type="ECO:0000313" key="1">
    <source>
        <dbReference type="EMBL" id="NWE16282.1"/>
    </source>
</evidence>
<accession>A0A7Y8EKG1</accession>
<dbReference type="RefSeq" id="WP_177079365.1">
    <property type="nucleotide sequence ID" value="NZ_JACARG010000046.1"/>
</dbReference>
<gene>
    <name evidence="1" type="ORF">HX822_25370</name>
</gene>
<comment type="caution">
    <text evidence="1">The sequence shown here is derived from an EMBL/GenBank/DDBJ whole genome shotgun (WGS) entry which is preliminary data.</text>
</comment>
<dbReference type="Pfam" id="PF19619">
    <property type="entry name" value="DUF6124"/>
    <property type="match status" value="1"/>
</dbReference>
<protein>
    <submittedName>
        <fullName evidence="1">DUF3077 domain-containing protein</fullName>
    </submittedName>
</protein>
<sequence length="120" mass="13169">MTTTPYPLPETCDEDELLFMRSSGAAQRALDYYLKDDLAPPAVDDGLFEARPGISDEEALVHASDLLRSAAATAYESANSAHGNSRDLAFSVVYLIDMAKVMVERSLRLSTREAEHSARM</sequence>
<name>A0A7Y8EKG1_9PSED</name>
<dbReference type="AlphaFoldDB" id="A0A7Y8EKG1"/>
<dbReference type="EMBL" id="JACARG010000046">
    <property type="protein sequence ID" value="NWE16282.1"/>
    <property type="molecule type" value="Genomic_DNA"/>
</dbReference>
<dbReference type="Proteomes" id="UP000531950">
    <property type="component" value="Unassembled WGS sequence"/>
</dbReference>
<organism evidence="1 2">
    <name type="scientific">Pseudomonas yamanorum</name>
    <dbReference type="NCBI Taxonomy" id="515393"/>
    <lineage>
        <taxon>Bacteria</taxon>
        <taxon>Pseudomonadati</taxon>
        <taxon>Pseudomonadota</taxon>
        <taxon>Gammaproteobacteria</taxon>
        <taxon>Pseudomonadales</taxon>
        <taxon>Pseudomonadaceae</taxon>
        <taxon>Pseudomonas</taxon>
    </lineage>
</organism>
<evidence type="ECO:0000313" key="2">
    <source>
        <dbReference type="Proteomes" id="UP000531950"/>
    </source>
</evidence>
<proteinExistence type="predicted"/>
<reference evidence="1 2" key="1">
    <citation type="submission" date="2020-04" db="EMBL/GenBank/DDBJ databases">
        <title>Molecular characterization of pseudomonads from Agaricus bisporus reveal novel blotch 2 pathogens in Western Europe.</title>
        <authorList>
            <person name="Taparia T."/>
            <person name="Krijger M."/>
            <person name="Haynes E."/>
            <person name="Elpinstone J.G."/>
            <person name="Noble R."/>
            <person name="Van Der Wolf J."/>
        </authorList>
    </citation>
    <scope>NUCLEOTIDE SEQUENCE [LARGE SCALE GENOMIC DNA]</scope>
    <source>
        <strain evidence="1 2">IPO3782</strain>
    </source>
</reference>